<dbReference type="Pfam" id="PF07445">
    <property type="entry name" value="PriC"/>
    <property type="match status" value="1"/>
</dbReference>
<keyword evidence="3" id="KW-1185">Reference proteome</keyword>
<reference evidence="2 3" key="1">
    <citation type="submission" date="2022-12" db="EMBL/GenBank/DDBJ databases">
        <title>Genome sequence of Pasteurellaceae Bisgaard Taxon 45.</title>
        <authorList>
            <person name="Foggin C."/>
            <person name="Rosen L.E."/>
            <person name="Henton M."/>
            <person name="Buys A."/>
            <person name="Floyd T."/>
            <person name="Turner A.D."/>
            <person name="Tarbin J."/>
            <person name="Lloyd A.S."/>
            <person name="Chaitezvi C."/>
            <person name="Ellis R.J."/>
            <person name="Roberts H.C."/>
            <person name="Dastjerdi A."/>
            <person name="Nunez A."/>
            <person name="Van Vliet A.H."/>
            <person name="Steinbach F."/>
        </authorList>
    </citation>
    <scope>NUCLEOTIDE SEQUENCE [LARGE SCALE GENOMIC DNA]</scope>
    <source>
        <strain evidence="2 3">VF20HR</strain>
    </source>
</reference>
<dbReference type="Proteomes" id="UP001224083">
    <property type="component" value="Unassembled WGS sequence"/>
</dbReference>
<protein>
    <submittedName>
        <fullName evidence="2">Primosomal replication protein</fullName>
    </submittedName>
</protein>
<evidence type="ECO:0000313" key="2">
    <source>
        <dbReference type="EMBL" id="MDP9499598.1"/>
    </source>
</evidence>
<dbReference type="EMBL" id="JAQAHH010000002">
    <property type="protein sequence ID" value="MDP9499598.1"/>
    <property type="molecule type" value="Genomic_DNA"/>
</dbReference>
<name>A0ABT9KBZ3_9PAST</name>
<organism evidence="2 3">
    <name type="scientific">Bisgaard Taxon 45</name>
    <dbReference type="NCBI Taxonomy" id="304289"/>
    <lineage>
        <taxon>Bacteria</taxon>
        <taxon>Pseudomonadati</taxon>
        <taxon>Pseudomonadota</taxon>
        <taxon>Gammaproteobacteria</taxon>
        <taxon>Pasteurellales</taxon>
        <taxon>Pasteurellaceae</taxon>
    </lineage>
</organism>
<accession>A0ABT9KBZ3</accession>
<evidence type="ECO:0000313" key="3">
    <source>
        <dbReference type="Proteomes" id="UP001224083"/>
    </source>
</evidence>
<dbReference type="InterPro" id="IPR010890">
    <property type="entry name" value="PriC"/>
</dbReference>
<dbReference type="Gene3D" id="1.20.1270.340">
    <property type="match status" value="1"/>
</dbReference>
<feature type="coiled-coil region" evidence="1">
    <location>
        <begin position="119"/>
        <end position="149"/>
    </location>
</feature>
<evidence type="ECO:0000256" key="1">
    <source>
        <dbReference type="SAM" id="Coils"/>
    </source>
</evidence>
<comment type="caution">
    <text evidence="2">The sequence shown here is derived from an EMBL/GenBank/DDBJ whole genome shotgun (WGS) entry which is preliminary data.</text>
</comment>
<dbReference type="InterPro" id="IPR038338">
    <property type="entry name" value="PriC_sf"/>
</dbReference>
<keyword evidence="1" id="KW-0175">Coiled coil</keyword>
<sequence>MPISAMKKVELLQLLKHKIAQLDNPSRVQVKLPLHTRFAPHLFSENNQSFSFYYRELQQTLTQLENAPETDPSLYSFFAEKLLSQYAALSEALNQKTRPKYISHPLNKEKHHIHQLPPRERLEKYYEALQALNEKLMSLQDKLQKGQEEQQRKLLRQKIQVTHQRKAKCLAAIELLEEYLVFKNTQEQQS</sequence>
<proteinExistence type="predicted"/>
<gene>
    <name evidence="2" type="ORF">O7M46_01330</name>
</gene>